<name>A0ABT5M6M0_9GAMM</name>
<evidence type="ECO:0000313" key="3">
    <source>
        <dbReference type="Proteomes" id="UP001214757"/>
    </source>
</evidence>
<sequence length="185" mass="20732">MQNDIATFYLSETTEDGQALCLIIYKNIIINKIIEGSINEYIEKINNKTITEGYLESMDSFSIIFPSEVGEVSSETPSKSVSIELPSYPGVSIPAFKSLEEKNKFITIYSSILEKYGFYKKQGKAPRISGSIIIFILSLILAVIFLLLGKYAFSTAYYANIVPAVLALWGLKRLILPNDCIYLKK</sequence>
<dbReference type="RefSeq" id="WP_273580257.1">
    <property type="nucleotide sequence ID" value="NZ_JAQRFO010000030.1"/>
</dbReference>
<keyword evidence="1" id="KW-1133">Transmembrane helix</keyword>
<keyword evidence="3" id="KW-1185">Reference proteome</keyword>
<accession>A0ABT5M6M0</accession>
<dbReference type="Proteomes" id="UP001214757">
    <property type="component" value="Unassembled WGS sequence"/>
</dbReference>
<reference evidence="2 3" key="1">
    <citation type="submission" date="2023-02" db="EMBL/GenBank/DDBJ databases">
        <title>Entomopathogenic bacteria.</title>
        <authorList>
            <person name="Machado R.A."/>
        </authorList>
    </citation>
    <scope>NUCLEOTIDE SEQUENCE [LARGE SCALE GENOMIC DNA]</scope>
    <source>
        <strain evidence="2 3">XENO-7</strain>
    </source>
</reference>
<feature type="transmembrane region" description="Helical" evidence="1">
    <location>
        <begin position="128"/>
        <end position="149"/>
    </location>
</feature>
<feature type="transmembrane region" description="Helical" evidence="1">
    <location>
        <begin position="155"/>
        <end position="175"/>
    </location>
</feature>
<dbReference type="EMBL" id="JAQRFO010000030">
    <property type="protein sequence ID" value="MDC9622695.1"/>
    <property type="molecule type" value="Genomic_DNA"/>
</dbReference>
<gene>
    <name evidence="2" type="ORF">PSI22_13890</name>
</gene>
<evidence type="ECO:0000256" key="1">
    <source>
        <dbReference type="SAM" id="Phobius"/>
    </source>
</evidence>
<keyword evidence="1" id="KW-0472">Membrane</keyword>
<proteinExistence type="predicted"/>
<organism evidence="2 3">
    <name type="scientific">Xenorhabdus aichiensis</name>
    <dbReference type="NCBI Taxonomy" id="3025874"/>
    <lineage>
        <taxon>Bacteria</taxon>
        <taxon>Pseudomonadati</taxon>
        <taxon>Pseudomonadota</taxon>
        <taxon>Gammaproteobacteria</taxon>
        <taxon>Enterobacterales</taxon>
        <taxon>Morganellaceae</taxon>
        <taxon>Xenorhabdus</taxon>
    </lineage>
</organism>
<evidence type="ECO:0000313" key="2">
    <source>
        <dbReference type="EMBL" id="MDC9622695.1"/>
    </source>
</evidence>
<protein>
    <submittedName>
        <fullName evidence="2">Uncharacterized protein</fullName>
    </submittedName>
</protein>
<comment type="caution">
    <text evidence="2">The sequence shown here is derived from an EMBL/GenBank/DDBJ whole genome shotgun (WGS) entry which is preliminary data.</text>
</comment>
<keyword evidence="1" id="KW-0812">Transmembrane</keyword>